<evidence type="ECO:0000256" key="3">
    <source>
        <dbReference type="ARBA" id="ARBA00023242"/>
    </source>
</evidence>
<sequence>MAADGLLGNDPAVRAQPPRKRRRIVISCTECHRRKQRCDRELPCQNCKARDKECIYETGAPTARIHQQQQQQQQRHQSPPPRKQQQKIQQQVKKSLRTYSQDSPGGDSDEPLSTRAADWGYGQHVVSTMGFLKQIETANGDDPSPISANNSTSDSPEDDFTVREKYKGLIRQLPARVYIDKLVELYMRGFNWQYYPIDTDIFLQQLDEWDSLPFAILSTTGPRGLSPNLRVFPAVLFQVIASALLLLPERPDPVFDALKYMGSMKFEDLAVEYSDAGAAILDLLGKKQLALETVQAQFLRATFFKYTARVTEAWHAISVAIRDAQDLGMHKDSLDPEPKDPSVDSIIDNQWFIQRRRRMYTLLAVWDLNCSTILGRPGTIDWNQTLPTPPVDTAIPTNRSKTPVVPRGETDRPSPVTRILWNVELARPLQAIRNLEMELPNPKDFPKVDQLHQSILDLHDRIPAAFRLDDPDTQWDDEPDMGWLQACRFYFAQLHQFGLMALHRSYVFHRKRSRAEAIQASLRMLEIQKMTFQGLPPDTWRNYLLFFGSFDAIVLIASIYILFPHEHSELTGSVSQHFQWTIERFSAMQERNPLAKSAQGVLRAIVARFKKAISNPADRRSSDTPSTGRKPSITHSMSRSISSSKSATTGYTPENLALEPKEVFEYTQAAPSDMATSRMMPSADNLAMLAPMFPMGDIIYNDLNAVHDTMALPAVEGRVEETDGMETNNDFGWLFGGDLDDTVWQMLNQYQQVGEGYGQVGAQ</sequence>
<dbReference type="SUPFAM" id="SSF57701">
    <property type="entry name" value="Zn2/Cys6 DNA-binding domain"/>
    <property type="match status" value="1"/>
</dbReference>
<evidence type="ECO:0000313" key="7">
    <source>
        <dbReference type="Proteomes" id="UP000738349"/>
    </source>
</evidence>
<dbReference type="InterPro" id="IPR007219">
    <property type="entry name" value="XnlR_reg_dom"/>
</dbReference>
<dbReference type="Pfam" id="PF00172">
    <property type="entry name" value="Zn_clus"/>
    <property type="match status" value="1"/>
</dbReference>
<gene>
    <name evidence="6" type="ORF">EDB81DRAFT_646440</name>
</gene>
<dbReference type="InterPro" id="IPR001138">
    <property type="entry name" value="Zn2Cys6_DnaBD"/>
</dbReference>
<evidence type="ECO:0000256" key="2">
    <source>
        <dbReference type="ARBA" id="ARBA00022723"/>
    </source>
</evidence>
<accession>A0A9P9JGD3</accession>
<dbReference type="AlphaFoldDB" id="A0A9P9JGD3"/>
<dbReference type="EMBL" id="JAGMUV010000005">
    <property type="protein sequence ID" value="KAH7157023.1"/>
    <property type="molecule type" value="Genomic_DNA"/>
</dbReference>
<dbReference type="GO" id="GO:0006351">
    <property type="term" value="P:DNA-templated transcription"/>
    <property type="evidence" value="ECO:0007669"/>
    <property type="project" value="InterPro"/>
</dbReference>
<feature type="region of interest" description="Disordered" evidence="4">
    <location>
        <begin position="65"/>
        <end position="115"/>
    </location>
</feature>
<dbReference type="Pfam" id="PF04082">
    <property type="entry name" value="Fungal_trans"/>
    <property type="match status" value="1"/>
</dbReference>
<dbReference type="PROSITE" id="PS50048">
    <property type="entry name" value="ZN2_CY6_FUNGAL_2"/>
    <property type="match status" value="1"/>
</dbReference>
<dbReference type="Proteomes" id="UP000738349">
    <property type="component" value="Unassembled WGS sequence"/>
</dbReference>
<dbReference type="SMART" id="SM00066">
    <property type="entry name" value="GAL4"/>
    <property type="match status" value="1"/>
</dbReference>
<comment type="subcellular location">
    <subcellularLocation>
        <location evidence="1">Nucleus</location>
    </subcellularLocation>
</comment>
<keyword evidence="2" id="KW-0479">Metal-binding</keyword>
<dbReference type="GO" id="GO:0008270">
    <property type="term" value="F:zinc ion binding"/>
    <property type="evidence" value="ECO:0007669"/>
    <property type="project" value="InterPro"/>
</dbReference>
<dbReference type="CDD" id="cd00067">
    <property type="entry name" value="GAL4"/>
    <property type="match status" value="1"/>
</dbReference>
<proteinExistence type="predicted"/>
<evidence type="ECO:0000256" key="4">
    <source>
        <dbReference type="SAM" id="MobiDB-lite"/>
    </source>
</evidence>
<dbReference type="GO" id="GO:0005634">
    <property type="term" value="C:nucleus"/>
    <property type="evidence" value="ECO:0007669"/>
    <property type="project" value="UniProtKB-SubCell"/>
</dbReference>
<evidence type="ECO:0000313" key="6">
    <source>
        <dbReference type="EMBL" id="KAH7157023.1"/>
    </source>
</evidence>
<dbReference type="InterPro" id="IPR036864">
    <property type="entry name" value="Zn2-C6_fun-type_DNA-bd_sf"/>
</dbReference>
<feature type="region of interest" description="Disordered" evidence="4">
    <location>
        <begin position="387"/>
        <end position="413"/>
    </location>
</feature>
<dbReference type="GO" id="GO:0003677">
    <property type="term" value="F:DNA binding"/>
    <property type="evidence" value="ECO:0007669"/>
    <property type="project" value="InterPro"/>
</dbReference>
<feature type="compositionally biased region" description="Low complexity" evidence="4">
    <location>
        <begin position="633"/>
        <end position="646"/>
    </location>
</feature>
<keyword evidence="7" id="KW-1185">Reference proteome</keyword>
<name>A0A9P9JGD3_9HYPO</name>
<feature type="region of interest" description="Disordered" evidence="4">
    <location>
        <begin position="136"/>
        <end position="159"/>
    </location>
</feature>
<dbReference type="GO" id="GO:0000981">
    <property type="term" value="F:DNA-binding transcription factor activity, RNA polymerase II-specific"/>
    <property type="evidence" value="ECO:0007669"/>
    <property type="project" value="InterPro"/>
</dbReference>
<evidence type="ECO:0000256" key="1">
    <source>
        <dbReference type="ARBA" id="ARBA00004123"/>
    </source>
</evidence>
<dbReference type="PANTHER" id="PTHR31001:SF87">
    <property type="entry name" value="COL-21"/>
    <property type="match status" value="1"/>
</dbReference>
<dbReference type="PANTHER" id="PTHR31001">
    <property type="entry name" value="UNCHARACTERIZED TRANSCRIPTIONAL REGULATORY PROTEIN"/>
    <property type="match status" value="1"/>
</dbReference>
<dbReference type="PROSITE" id="PS00463">
    <property type="entry name" value="ZN2_CY6_FUNGAL_1"/>
    <property type="match status" value="1"/>
</dbReference>
<feature type="region of interest" description="Disordered" evidence="4">
    <location>
        <begin position="615"/>
        <end position="654"/>
    </location>
</feature>
<feature type="domain" description="Zn(2)-C6 fungal-type" evidence="5">
    <location>
        <begin position="27"/>
        <end position="56"/>
    </location>
</feature>
<dbReference type="SMART" id="SM00906">
    <property type="entry name" value="Fungal_trans"/>
    <property type="match status" value="1"/>
</dbReference>
<evidence type="ECO:0000259" key="5">
    <source>
        <dbReference type="PROSITE" id="PS50048"/>
    </source>
</evidence>
<dbReference type="CDD" id="cd12148">
    <property type="entry name" value="fungal_TF_MHR"/>
    <property type="match status" value="1"/>
</dbReference>
<comment type="caution">
    <text evidence="6">The sequence shown here is derived from an EMBL/GenBank/DDBJ whole genome shotgun (WGS) entry which is preliminary data.</text>
</comment>
<protein>
    <recommendedName>
        <fullName evidence="5">Zn(2)-C6 fungal-type domain-containing protein</fullName>
    </recommendedName>
</protein>
<dbReference type="InterPro" id="IPR050613">
    <property type="entry name" value="Sec_Metabolite_Reg"/>
</dbReference>
<feature type="compositionally biased region" description="Low complexity" evidence="4">
    <location>
        <begin position="65"/>
        <end position="77"/>
    </location>
</feature>
<organism evidence="6 7">
    <name type="scientific">Dactylonectria macrodidyma</name>
    <dbReference type="NCBI Taxonomy" id="307937"/>
    <lineage>
        <taxon>Eukaryota</taxon>
        <taxon>Fungi</taxon>
        <taxon>Dikarya</taxon>
        <taxon>Ascomycota</taxon>
        <taxon>Pezizomycotina</taxon>
        <taxon>Sordariomycetes</taxon>
        <taxon>Hypocreomycetidae</taxon>
        <taxon>Hypocreales</taxon>
        <taxon>Nectriaceae</taxon>
        <taxon>Dactylonectria</taxon>
    </lineage>
</organism>
<dbReference type="Gene3D" id="4.10.240.10">
    <property type="entry name" value="Zn(2)-C6 fungal-type DNA-binding domain"/>
    <property type="match status" value="1"/>
</dbReference>
<reference evidence="6" key="1">
    <citation type="journal article" date="2021" name="Nat. Commun.">
        <title>Genetic determinants of endophytism in the Arabidopsis root mycobiome.</title>
        <authorList>
            <person name="Mesny F."/>
            <person name="Miyauchi S."/>
            <person name="Thiergart T."/>
            <person name="Pickel B."/>
            <person name="Atanasova L."/>
            <person name="Karlsson M."/>
            <person name="Huettel B."/>
            <person name="Barry K.W."/>
            <person name="Haridas S."/>
            <person name="Chen C."/>
            <person name="Bauer D."/>
            <person name="Andreopoulos W."/>
            <person name="Pangilinan J."/>
            <person name="LaButti K."/>
            <person name="Riley R."/>
            <person name="Lipzen A."/>
            <person name="Clum A."/>
            <person name="Drula E."/>
            <person name="Henrissat B."/>
            <person name="Kohler A."/>
            <person name="Grigoriev I.V."/>
            <person name="Martin F.M."/>
            <person name="Hacquard S."/>
        </authorList>
    </citation>
    <scope>NUCLEOTIDE SEQUENCE</scope>
    <source>
        <strain evidence="6">MPI-CAGE-AT-0147</strain>
    </source>
</reference>
<keyword evidence="3" id="KW-0539">Nucleus</keyword>
<dbReference type="OrthoDB" id="10263753at2759"/>